<dbReference type="GO" id="GO:0044331">
    <property type="term" value="P:cell-cell adhesion mediated by cadherin"/>
    <property type="evidence" value="ECO:0007669"/>
    <property type="project" value="TreeGrafter"/>
</dbReference>
<dbReference type="VEuPathDB" id="VectorBase:SSCA009299"/>
<feature type="domain" description="Cadherin" evidence="14">
    <location>
        <begin position="1297"/>
        <end position="1411"/>
    </location>
</feature>
<feature type="domain" description="Cadherin" evidence="14">
    <location>
        <begin position="242"/>
        <end position="354"/>
    </location>
</feature>
<feature type="domain" description="Cadherin" evidence="14">
    <location>
        <begin position="31"/>
        <end position="136"/>
    </location>
</feature>
<feature type="domain" description="Cadherin" evidence="14">
    <location>
        <begin position="484"/>
        <end position="596"/>
    </location>
</feature>
<dbReference type="GO" id="GO:0045296">
    <property type="term" value="F:cadherin binding"/>
    <property type="evidence" value="ECO:0007669"/>
    <property type="project" value="TreeGrafter"/>
</dbReference>
<feature type="domain" description="Cadherin" evidence="14">
    <location>
        <begin position="597"/>
        <end position="723"/>
    </location>
</feature>
<dbReference type="GO" id="GO:0008013">
    <property type="term" value="F:beta-catenin binding"/>
    <property type="evidence" value="ECO:0007669"/>
    <property type="project" value="TreeGrafter"/>
</dbReference>
<evidence type="ECO:0000256" key="3">
    <source>
        <dbReference type="ARBA" id="ARBA00022692"/>
    </source>
</evidence>
<protein>
    <submittedName>
        <fullName evidence="15">Cadherin-like protein 3</fullName>
    </submittedName>
</protein>
<feature type="region of interest" description="Disordered" evidence="12">
    <location>
        <begin position="1532"/>
        <end position="1561"/>
    </location>
</feature>
<dbReference type="Gene3D" id="2.60.40.60">
    <property type="entry name" value="Cadherins"/>
    <property type="match status" value="9"/>
</dbReference>
<dbReference type="InterPro" id="IPR020894">
    <property type="entry name" value="Cadherin_CS"/>
</dbReference>
<feature type="domain" description="Cadherin" evidence="14">
    <location>
        <begin position="137"/>
        <end position="241"/>
    </location>
</feature>
<keyword evidence="11" id="KW-0325">Glycoprotein</keyword>
<evidence type="ECO:0000256" key="12">
    <source>
        <dbReference type="SAM" id="MobiDB-lite"/>
    </source>
</evidence>
<dbReference type="InterPro" id="IPR002126">
    <property type="entry name" value="Cadherin-like_dom"/>
</dbReference>
<dbReference type="PROSITE" id="PS00232">
    <property type="entry name" value="CADHERIN_1"/>
    <property type="match status" value="2"/>
</dbReference>
<feature type="compositionally biased region" description="Low complexity" evidence="12">
    <location>
        <begin position="1813"/>
        <end position="1825"/>
    </location>
</feature>
<dbReference type="FunFam" id="2.60.40.60:FF:000123">
    <property type="entry name" value="Protocadherin beta 4"/>
    <property type="match status" value="1"/>
</dbReference>
<dbReference type="PROSITE" id="PS50268">
    <property type="entry name" value="CADHERIN_2"/>
    <property type="match status" value="9"/>
</dbReference>
<evidence type="ECO:0000256" key="5">
    <source>
        <dbReference type="ARBA" id="ARBA00022729"/>
    </source>
</evidence>
<reference evidence="15 16" key="1">
    <citation type="journal article" date="2015" name="Parasit. Vectors">
        <title>Draft genome of the scabies mite.</title>
        <authorList>
            <person name="Rider S.D.Jr."/>
            <person name="Morgan M.S."/>
            <person name="Arlian L.G."/>
        </authorList>
    </citation>
    <scope>NUCLEOTIDE SEQUENCE [LARGE SCALE GENOMIC DNA]</scope>
    <source>
        <strain evidence="15">Arlian Lab</strain>
    </source>
</reference>
<keyword evidence="8" id="KW-0130">Cell adhesion</keyword>
<dbReference type="SMART" id="SM00112">
    <property type="entry name" value="CA"/>
    <property type="match status" value="8"/>
</dbReference>
<gene>
    <name evidence="15" type="ORF">QR98_0101490</name>
</gene>
<dbReference type="GO" id="GO:0007156">
    <property type="term" value="P:homophilic cell adhesion via plasma membrane adhesion molecules"/>
    <property type="evidence" value="ECO:0007669"/>
    <property type="project" value="InterPro"/>
</dbReference>
<evidence type="ECO:0000256" key="9">
    <source>
        <dbReference type="ARBA" id="ARBA00022989"/>
    </source>
</evidence>
<dbReference type="GO" id="GO:0060429">
    <property type="term" value="P:epithelium development"/>
    <property type="evidence" value="ECO:0007669"/>
    <property type="project" value="UniProtKB-ARBA"/>
</dbReference>
<feature type="domain" description="Cadherin" evidence="14">
    <location>
        <begin position="1066"/>
        <end position="1172"/>
    </location>
</feature>
<dbReference type="PANTHER" id="PTHR24027:SF438">
    <property type="entry name" value="CADHERIN 23"/>
    <property type="match status" value="1"/>
</dbReference>
<sequence length="1825" mass="207666">MIFDSKSSGITVWTVVKIRILNTNDEPPVFVRRSYQKEIYENASIGELIVQIEAKDSDQQLSQSNITYLLPQSYIYSDYFDLNPFSGELKLSRKLDHESIDRFSIPIFAFDDQLQHHAFTLVIVKVLDINDNQPYFLRKNFHLKIPENVTPGTTITTLNAIDPDLVSSNEANNLQFRIISGNSGNRFNLDEQRAELTVNAPLDREIQAQYNLIVEVSDSFHFSTCNVSIELIDVNDNAPIFEKSDYYAIVSDRSFGWINLVQVRAIDSDGDKLMYRIENDQSTNLTKFFSINSNTGEIQLHSTLLSPIFNKLNSNVFTFEVGAIEIGHFLYRSHESKAKVHITLIHSESDDDNFDHIEKYPYVIIVDQSRHSVLVSQRIGTLNMFLDSEHNEFHEQKTSSNIKRNIQVNYRILNGGESYRSFNDYFEIQQHTGHIIVKRPLNSNYYEALVEIEQKSSSSRKEQKTKNLIQIFIGGIDERKFLQLIKLDSLEIVENQLPGSEIINLESFTHHQSLKIPSHNNYQYHLMTTNVEQSFFEISDGRLRLKRQLDYETQPHQIRILVFTHRSTKESNLHENSFLFNLTLNLINIDDNSPQFAQKHYIAAIIENEPTGSFVAQVNAIDIDDESLIFNKTLIDHRYSYYIVDGNDDMAFSINNDGIISTNIVLDQEIHNRYRLRVIATESRSDLFGGVGDFLADEASYQYLAQCTVEVIVIDQNDNVPVFPPNKEISASEDTQIGSTIATWTANDVDVYPQSLIYHKIKSKHQKNGDGIEDCFDVGTFSGKISLKCSLKPWLIGNSLVRKLPLTLRASDGINTIETEITVNIKRNYSRMVPMFLDNGNFYQKISLDEDYAELRSEINIELFRVPMIEDYALVSERRRIRFSLDQFAAQKGFYIDESNGIIYNNKTIRYQSNSFVTIIIYAQYVDSDAQTQASLVLNFVRNFLSNRKDSMTTSSTRREGSIVNNFNLEIESSQIGSTILTLPKRSRAKYSIVSGNSNKNFMILRGNDLVLVDRPLIDQYLLKIKNNPSSGNNEFKRHNSSTIFVHIKVRPSNVKDSTLFSSPFKSGIFNLEINENEKIDTEIQNLRSKLSSSRYDPSEIDFDFRIFSGNELGSFRIDQRTGLLFVAKKLDYETNPIYRLGVIAESLKSGAKYFSIININLINVNEFCPHFPTNHFRAMIDENVPIGTKVIPIRAIDYDNDRINYTLFKLSEWNESPFRFDIDTGYLVTDGFLDFESKSSTLTSSLLYKFVVKAVESGYDRTNNFYPNEHDVQCNPVDTIIEIQIGSIDEHSPRFLNDSYDFKVQLSAPRSKVTIGKVMAIDSDSGPDGRIVYSIKTITPQQLKEFVHINESTGLISMQIYSAHSLPAQLTMIVQASSGRINSLDSLATVNVRLKILDDENNEINLAEVIDQGLLMESTGRDVPLPGWIIFLIVLLLLITFILMVSVIVIRMHQQHQEQQHFLTGNTRTLSGSHHHNQNIGSLFSKIGAFANEVSEPNISPAYSIAHYGSNVTVPPAPPCYNDVTITTTASNNCAQNPPKIEGHSTSSGRGSAEDDGDLDDVDEEIRMINESSNYYNDDPVEQVTTIAEYLARLGVTNHYEEEPENVSSMAQDEDEDIGSQSNKFIELNSGANHGSNVLPTSPSSKDALIKKESRINQPSIYNKEEFCGSYSWDYLQQWGPKYQPMSSVFAEIARLKSADNFSKTTEPKRIMENHDDNVDVSTNDINQTARYVTNSWVQTREDSIQLEQSSIYNQYPNTYTSINENDHRKELQSQQQLPKQKIYGSDGYGTIGSQYGSNLKTQMNVSCPAPSFSSSSRSSQQRK</sequence>
<dbReference type="FunFam" id="2.60.40.60:FF:000020">
    <property type="entry name" value="Dachsous cadherin-related 1b"/>
    <property type="match status" value="1"/>
</dbReference>
<comment type="subcellular location">
    <subcellularLocation>
        <location evidence="1">Cell membrane</location>
        <topology evidence="1">Single-pass type I membrane protein</topology>
    </subcellularLocation>
</comment>
<evidence type="ECO:0000256" key="2">
    <source>
        <dbReference type="ARBA" id="ARBA00022475"/>
    </source>
</evidence>
<feature type="transmembrane region" description="Helical" evidence="13">
    <location>
        <begin position="1429"/>
        <end position="1451"/>
    </location>
</feature>
<evidence type="ECO:0000256" key="7">
    <source>
        <dbReference type="ARBA" id="ARBA00022837"/>
    </source>
</evidence>
<evidence type="ECO:0000256" key="6">
    <source>
        <dbReference type="ARBA" id="ARBA00022737"/>
    </source>
</evidence>
<keyword evidence="10 13" id="KW-0472">Membrane</keyword>
<feature type="domain" description="Cadherin" evidence="14">
    <location>
        <begin position="1173"/>
        <end position="1296"/>
    </location>
</feature>
<dbReference type="InterPro" id="IPR015919">
    <property type="entry name" value="Cadherin-like_sf"/>
</dbReference>
<keyword evidence="4" id="KW-0479">Metal-binding</keyword>
<comment type="caution">
    <text evidence="15">The sequence shown here is derived from an EMBL/GenBank/DDBJ whole genome shotgun (WGS) entry which is preliminary data.</text>
</comment>
<dbReference type="GO" id="GO:0007043">
    <property type="term" value="P:cell-cell junction assembly"/>
    <property type="evidence" value="ECO:0007669"/>
    <property type="project" value="TreeGrafter"/>
</dbReference>
<dbReference type="SUPFAM" id="SSF49313">
    <property type="entry name" value="Cadherin-like"/>
    <property type="match status" value="8"/>
</dbReference>
<dbReference type="GO" id="GO:0005912">
    <property type="term" value="C:adherens junction"/>
    <property type="evidence" value="ECO:0007669"/>
    <property type="project" value="TreeGrafter"/>
</dbReference>
<dbReference type="EMBL" id="JXLN01017483">
    <property type="protein sequence ID" value="KPM11576.1"/>
    <property type="molecule type" value="Genomic_DNA"/>
</dbReference>
<dbReference type="GO" id="GO:0034332">
    <property type="term" value="P:adherens junction organization"/>
    <property type="evidence" value="ECO:0007669"/>
    <property type="project" value="TreeGrafter"/>
</dbReference>
<evidence type="ECO:0000313" key="16">
    <source>
        <dbReference type="Proteomes" id="UP000616769"/>
    </source>
</evidence>
<evidence type="ECO:0000256" key="13">
    <source>
        <dbReference type="SAM" id="Phobius"/>
    </source>
</evidence>
<feature type="domain" description="Cadherin" evidence="14">
    <location>
        <begin position="723"/>
        <end position="836"/>
    </location>
</feature>
<dbReference type="GO" id="GO:0016342">
    <property type="term" value="C:catenin complex"/>
    <property type="evidence" value="ECO:0007669"/>
    <property type="project" value="TreeGrafter"/>
</dbReference>
<dbReference type="GO" id="GO:0016339">
    <property type="term" value="P:calcium-dependent cell-cell adhesion via plasma membrane cell adhesion molecules"/>
    <property type="evidence" value="ECO:0007669"/>
    <property type="project" value="TreeGrafter"/>
</dbReference>
<keyword evidence="6" id="KW-0677">Repeat</keyword>
<evidence type="ECO:0000256" key="10">
    <source>
        <dbReference type="ARBA" id="ARBA00023136"/>
    </source>
</evidence>
<keyword evidence="2" id="KW-1003">Cell membrane</keyword>
<dbReference type="GO" id="GO:0005509">
    <property type="term" value="F:calcium ion binding"/>
    <property type="evidence" value="ECO:0007669"/>
    <property type="project" value="UniProtKB-UniRule"/>
</dbReference>
<evidence type="ECO:0000313" key="15">
    <source>
        <dbReference type="EMBL" id="KPM11576.1"/>
    </source>
</evidence>
<dbReference type="Proteomes" id="UP000616769">
    <property type="component" value="Unassembled WGS sequence"/>
</dbReference>
<dbReference type="Pfam" id="PF00028">
    <property type="entry name" value="Cadherin"/>
    <property type="match status" value="4"/>
</dbReference>
<keyword evidence="3 13" id="KW-0812">Transmembrane</keyword>
<dbReference type="OrthoDB" id="26203at2759"/>
<keyword evidence="9 13" id="KW-1133">Transmembrane helix</keyword>
<evidence type="ECO:0000256" key="8">
    <source>
        <dbReference type="ARBA" id="ARBA00022889"/>
    </source>
</evidence>
<dbReference type="PANTHER" id="PTHR24027">
    <property type="entry name" value="CADHERIN-23"/>
    <property type="match status" value="1"/>
</dbReference>
<evidence type="ECO:0000259" key="14">
    <source>
        <dbReference type="PROSITE" id="PS50268"/>
    </source>
</evidence>
<dbReference type="GO" id="GO:0000902">
    <property type="term" value="P:cell morphogenesis"/>
    <property type="evidence" value="ECO:0007669"/>
    <property type="project" value="TreeGrafter"/>
</dbReference>
<dbReference type="CDD" id="cd11304">
    <property type="entry name" value="Cadherin_repeat"/>
    <property type="match status" value="9"/>
</dbReference>
<evidence type="ECO:0000256" key="4">
    <source>
        <dbReference type="ARBA" id="ARBA00022723"/>
    </source>
</evidence>
<evidence type="ECO:0000256" key="1">
    <source>
        <dbReference type="ARBA" id="ARBA00004251"/>
    </source>
</evidence>
<feature type="region of interest" description="Disordered" evidence="12">
    <location>
        <begin position="1802"/>
        <end position="1825"/>
    </location>
</feature>
<accession>A0A132AKR3</accession>
<evidence type="ECO:0000256" key="11">
    <source>
        <dbReference type="ARBA" id="ARBA00023180"/>
    </source>
</evidence>
<dbReference type="InterPro" id="IPR039808">
    <property type="entry name" value="Cadherin"/>
</dbReference>
<dbReference type="GO" id="GO:0016477">
    <property type="term" value="P:cell migration"/>
    <property type="evidence" value="ECO:0007669"/>
    <property type="project" value="TreeGrafter"/>
</dbReference>
<keyword evidence="5" id="KW-0732">Signal</keyword>
<keyword evidence="7" id="KW-0106">Calcium</keyword>
<proteinExistence type="predicted"/>
<dbReference type="PRINTS" id="PR00205">
    <property type="entry name" value="CADHERIN"/>
</dbReference>
<name>A0A132AKR3_SARSC</name>
<organism evidence="15 16">
    <name type="scientific">Sarcoptes scabiei</name>
    <name type="common">Itch mite</name>
    <name type="synonym">Acarus scabiei</name>
    <dbReference type="NCBI Taxonomy" id="52283"/>
    <lineage>
        <taxon>Eukaryota</taxon>
        <taxon>Metazoa</taxon>
        <taxon>Ecdysozoa</taxon>
        <taxon>Arthropoda</taxon>
        <taxon>Chelicerata</taxon>
        <taxon>Arachnida</taxon>
        <taxon>Acari</taxon>
        <taxon>Acariformes</taxon>
        <taxon>Sarcoptiformes</taxon>
        <taxon>Astigmata</taxon>
        <taxon>Psoroptidia</taxon>
        <taxon>Sarcoptoidea</taxon>
        <taxon>Sarcoptidae</taxon>
        <taxon>Sarcoptinae</taxon>
        <taxon>Sarcoptes</taxon>
    </lineage>
</organism>